<accession>A0A811K5I7</accession>
<dbReference type="SUPFAM" id="SSF53850">
    <property type="entry name" value="Periplasmic binding protein-like II"/>
    <property type="match status" value="1"/>
</dbReference>
<organism evidence="2 3">
    <name type="scientific">Bursaphelenchus okinawaensis</name>
    <dbReference type="NCBI Taxonomy" id="465554"/>
    <lineage>
        <taxon>Eukaryota</taxon>
        <taxon>Metazoa</taxon>
        <taxon>Ecdysozoa</taxon>
        <taxon>Nematoda</taxon>
        <taxon>Chromadorea</taxon>
        <taxon>Rhabditida</taxon>
        <taxon>Tylenchina</taxon>
        <taxon>Tylenchomorpha</taxon>
        <taxon>Aphelenchoidea</taxon>
        <taxon>Aphelenchoididae</taxon>
        <taxon>Bursaphelenchus</taxon>
    </lineage>
</organism>
<evidence type="ECO:0000256" key="1">
    <source>
        <dbReference type="SAM" id="Phobius"/>
    </source>
</evidence>
<dbReference type="Proteomes" id="UP000614601">
    <property type="component" value="Unassembled WGS sequence"/>
</dbReference>
<protein>
    <submittedName>
        <fullName evidence="2">Uncharacterized protein</fullName>
    </submittedName>
</protein>
<keyword evidence="1" id="KW-0472">Membrane</keyword>
<evidence type="ECO:0000313" key="3">
    <source>
        <dbReference type="Proteomes" id="UP000614601"/>
    </source>
</evidence>
<keyword evidence="1" id="KW-0812">Transmembrane</keyword>
<dbReference type="EMBL" id="CAJFDH010000002">
    <property type="protein sequence ID" value="CAD5210640.1"/>
    <property type="molecule type" value="Genomic_DNA"/>
</dbReference>
<dbReference type="PANTHER" id="PTHR22714">
    <property type="entry name" value="PROTEIN CBG02446-RELATED"/>
    <property type="match status" value="1"/>
</dbReference>
<dbReference type="EMBL" id="CAJFCW020000002">
    <property type="protein sequence ID" value="CAG9091763.1"/>
    <property type="molecule type" value="Genomic_DNA"/>
</dbReference>
<dbReference type="PANTHER" id="PTHR22714:SF2">
    <property type="entry name" value="IONOTROPIC GLUTAMATE RECEPTOR L-GLUTAMATE AND GLYCINE-BINDING DOMAIN-CONTAINING PROTEIN"/>
    <property type="match status" value="1"/>
</dbReference>
<name>A0A811K5I7_9BILA</name>
<keyword evidence="3" id="KW-1185">Reference proteome</keyword>
<dbReference type="AlphaFoldDB" id="A0A811K5I7"/>
<evidence type="ECO:0000313" key="2">
    <source>
        <dbReference type="EMBL" id="CAD5210640.1"/>
    </source>
</evidence>
<comment type="caution">
    <text evidence="2">The sequence shown here is derived from an EMBL/GenBank/DDBJ whole genome shotgun (WGS) entry which is preliminary data.</text>
</comment>
<keyword evidence="1" id="KW-1133">Transmembrane helix</keyword>
<dbReference type="OrthoDB" id="5815759at2759"/>
<dbReference type="Proteomes" id="UP000783686">
    <property type="component" value="Unassembled WGS sequence"/>
</dbReference>
<sequence>MARRLNVTITPVLDSTSPGDVDYGNIVNGTPTGILQYVYNDTVDTIAMTYGNDGHLDSHFTLTTSMFYKSDTNWMDVAWRMLRLQLLQPQTCESGLIAGKLSIIIFSLAQCAVIMGIMSSYLFSNLIKPPNPIAFCNIQEMVVGVMKNDVHIVEISDFRVKNALIQAGALEGIDMEEVFKYNPIRIASNISDALEKLHEKGSVMDDDEFLYRAIRHCDVVMNDDAIQPGYSSFVFRKNHPLLPQVNRILSEEKLEIRRIWVKYMVRYKERLNCETEPPQSTGNIFQDLLPILDLRLLPFA</sequence>
<proteinExistence type="predicted"/>
<reference evidence="2" key="1">
    <citation type="submission" date="2020-09" db="EMBL/GenBank/DDBJ databases">
        <authorList>
            <person name="Kikuchi T."/>
        </authorList>
    </citation>
    <scope>NUCLEOTIDE SEQUENCE</scope>
    <source>
        <strain evidence="2">SH1</strain>
    </source>
</reference>
<gene>
    <name evidence="2" type="ORF">BOKJ2_LOCUS3295</name>
</gene>
<feature type="transmembrane region" description="Helical" evidence="1">
    <location>
        <begin position="103"/>
        <end position="123"/>
    </location>
</feature>
<dbReference type="InterPro" id="IPR040128">
    <property type="entry name" value="T25E4.2-like"/>
</dbReference>